<dbReference type="AlphaFoldDB" id="A8XL76"/>
<dbReference type="HOGENOM" id="CLU_2644979_0_0_1"/>
<proteinExistence type="predicted"/>
<dbReference type="CTD" id="8574824"/>
<dbReference type="InParanoid" id="A8XL76"/>
<gene>
    <name evidence="1" type="ORF">CBG15015</name>
    <name evidence="1" type="ORF">CBG_15015</name>
</gene>
<dbReference type="EMBL" id="HE600932">
    <property type="protein sequence ID" value="CAP33401.1"/>
    <property type="molecule type" value="Genomic_DNA"/>
</dbReference>
<dbReference type="GeneID" id="8574824"/>
<reference evidence="1 2" key="2">
    <citation type="journal article" date="2011" name="PLoS Genet.">
        <title>Caenorhabditis briggsae recombinant inbred line genotypes reveal inter-strain incompatibility and the evolution of recombination.</title>
        <authorList>
            <person name="Ross J.A."/>
            <person name="Koboldt D.C."/>
            <person name="Staisch J.E."/>
            <person name="Chamberlin H.M."/>
            <person name="Gupta B.P."/>
            <person name="Miller R.D."/>
            <person name="Baird S.E."/>
            <person name="Haag E.S."/>
        </authorList>
    </citation>
    <scope>NUCLEOTIDE SEQUENCE [LARGE SCALE GENOMIC DNA]</scope>
    <source>
        <strain evidence="1 2">AF16</strain>
    </source>
</reference>
<name>A8XL76_CAEBR</name>
<evidence type="ECO:0000313" key="2">
    <source>
        <dbReference type="Proteomes" id="UP000008549"/>
    </source>
</evidence>
<dbReference type="RefSeq" id="XP_002632827.1">
    <property type="nucleotide sequence ID" value="XM_002632781.1"/>
</dbReference>
<dbReference type="Proteomes" id="UP000008549">
    <property type="component" value="Unassembled WGS sequence"/>
</dbReference>
<reference evidence="1 2" key="1">
    <citation type="journal article" date="2003" name="PLoS Biol.">
        <title>The genome sequence of Caenorhabditis briggsae: a platform for comparative genomics.</title>
        <authorList>
            <person name="Stein L.D."/>
            <person name="Bao Z."/>
            <person name="Blasiar D."/>
            <person name="Blumenthal T."/>
            <person name="Brent M.R."/>
            <person name="Chen N."/>
            <person name="Chinwalla A."/>
            <person name="Clarke L."/>
            <person name="Clee C."/>
            <person name="Coghlan A."/>
            <person name="Coulson A."/>
            <person name="D'Eustachio P."/>
            <person name="Fitch D.H."/>
            <person name="Fulton L.A."/>
            <person name="Fulton R.E."/>
            <person name="Griffiths-Jones S."/>
            <person name="Harris T.W."/>
            <person name="Hillier L.W."/>
            <person name="Kamath R."/>
            <person name="Kuwabara P.E."/>
            <person name="Mardis E.R."/>
            <person name="Marra M.A."/>
            <person name="Miner T.L."/>
            <person name="Minx P."/>
            <person name="Mullikin J.C."/>
            <person name="Plumb R.W."/>
            <person name="Rogers J."/>
            <person name="Schein J.E."/>
            <person name="Sohrmann M."/>
            <person name="Spieth J."/>
            <person name="Stajich J.E."/>
            <person name="Wei C."/>
            <person name="Willey D."/>
            <person name="Wilson R.K."/>
            <person name="Durbin R."/>
            <person name="Waterston R.H."/>
        </authorList>
    </citation>
    <scope>NUCLEOTIDE SEQUENCE [LARGE SCALE GENOMIC DNA]</scope>
    <source>
        <strain evidence="1 2">AF16</strain>
    </source>
</reference>
<sequence>AQLWRRLCYDFGRFLQWKKARTAIHHHEGEFCHVPSNSPKGRGSVLPQQTPHPHFPTGQRIYPHEHLHEELVRLETN</sequence>
<dbReference type="KEGG" id="cbr:CBG_15015"/>
<protein>
    <submittedName>
        <fullName evidence="1">Protein CBG15015</fullName>
    </submittedName>
</protein>
<accession>A8XL76</accession>
<organism evidence="1 2">
    <name type="scientific">Caenorhabditis briggsae</name>
    <dbReference type="NCBI Taxonomy" id="6238"/>
    <lineage>
        <taxon>Eukaryota</taxon>
        <taxon>Metazoa</taxon>
        <taxon>Ecdysozoa</taxon>
        <taxon>Nematoda</taxon>
        <taxon>Chromadorea</taxon>
        <taxon>Rhabditida</taxon>
        <taxon>Rhabditina</taxon>
        <taxon>Rhabditomorpha</taxon>
        <taxon>Rhabditoidea</taxon>
        <taxon>Rhabditidae</taxon>
        <taxon>Peloderinae</taxon>
        <taxon>Caenorhabditis</taxon>
    </lineage>
</organism>
<evidence type="ECO:0000313" key="1">
    <source>
        <dbReference type="EMBL" id="CAP33401.1"/>
    </source>
</evidence>
<keyword evidence="2" id="KW-1185">Reference proteome</keyword>
<feature type="non-terminal residue" evidence="1">
    <location>
        <position position="1"/>
    </location>
</feature>